<dbReference type="InterPro" id="IPR036249">
    <property type="entry name" value="Thioredoxin-like_sf"/>
</dbReference>
<dbReference type="GO" id="GO:0045454">
    <property type="term" value="P:cell redox homeostasis"/>
    <property type="evidence" value="ECO:0007669"/>
    <property type="project" value="TreeGrafter"/>
</dbReference>
<dbReference type="PRINTS" id="PR00421">
    <property type="entry name" value="THIOREDOXIN"/>
</dbReference>
<reference evidence="11 12" key="1">
    <citation type="submission" date="2018-02" db="EMBL/GenBank/DDBJ databases">
        <title>Genomic Encyclopedia of Archaeal and Bacterial Type Strains, Phase II (KMG-II): from individual species to whole genera.</title>
        <authorList>
            <person name="Goeker M."/>
        </authorList>
    </citation>
    <scope>NUCLEOTIDE SEQUENCE [LARGE SCALE GENOMIC DNA]</scope>
    <source>
        <strain evidence="11 12">YU 961-1</strain>
    </source>
</reference>
<keyword evidence="3" id="KW-0249">Electron transport</keyword>
<name>A0A2S6GI15_9PSEU</name>
<dbReference type="InterPro" id="IPR013766">
    <property type="entry name" value="Thioredoxin_domain"/>
</dbReference>
<dbReference type="Proteomes" id="UP000239203">
    <property type="component" value="Unassembled WGS sequence"/>
</dbReference>
<feature type="site" description="Contributes to redox potential value" evidence="8">
    <location>
        <position position="33"/>
    </location>
</feature>
<dbReference type="PANTHER" id="PTHR45663">
    <property type="entry name" value="GEO12009P1"/>
    <property type="match status" value="1"/>
</dbReference>
<evidence type="ECO:0000313" key="12">
    <source>
        <dbReference type="Proteomes" id="UP000239203"/>
    </source>
</evidence>
<dbReference type="NCBIfam" id="TIGR01068">
    <property type="entry name" value="thioredoxin"/>
    <property type="match status" value="1"/>
</dbReference>
<dbReference type="PIRSF" id="PIRSF000077">
    <property type="entry name" value="Thioredoxin"/>
    <property type="match status" value="1"/>
</dbReference>
<feature type="disulfide bond" description="Redox-active" evidence="9">
    <location>
        <begin position="32"/>
        <end position="35"/>
    </location>
</feature>
<dbReference type="AlphaFoldDB" id="A0A2S6GI15"/>
<feature type="domain" description="Thioredoxin" evidence="10">
    <location>
        <begin position="1"/>
        <end position="108"/>
    </location>
</feature>
<gene>
    <name evidence="11" type="ORF">CLV40_11794</name>
</gene>
<protein>
    <recommendedName>
        <fullName evidence="6 7">Thioredoxin</fullName>
    </recommendedName>
</protein>
<dbReference type="EMBL" id="PTIX01000017">
    <property type="protein sequence ID" value="PPK64855.1"/>
    <property type="molecule type" value="Genomic_DNA"/>
</dbReference>
<evidence type="ECO:0000256" key="6">
    <source>
        <dbReference type="NCBIfam" id="TIGR01068"/>
    </source>
</evidence>
<dbReference type="PANTHER" id="PTHR45663:SF11">
    <property type="entry name" value="GEO12009P1"/>
    <property type="match status" value="1"/>
</dbReference>
<dbReference type="InterPro" id="IPR017937">
    <property type="entry name" value="Thioredoxin_CS"/>
</dbReference>
<dbReference type="PROSITE" id="PS51352">
    <property type="entry name" value="THIOREDOXIN_2"/>
    <property type="match status" value="1"/>
</dbReference>
<organism evidence="11 12">
    <name type="scientific">Actinokineospora auranticolor</name>
    <dbReference type="NCBI Taxonomy" id="155976"/>
    <lineage>
        <taxon>Bacteria</taxon>
        <taxon>Bacillati</taxon>
        <taxon>Actinomycetota</taxon>
        <taxon>Actinomycetes</taxon>
        <taxon>Pseudonocardiales</taxon>
        <taxon>Pseudonocardiaceae</taxon>
        <taxon>Actinokineospora</taxon>
    </lineage>
</organism>
<evidence type="ECO:0000256" key="1">
    <source>
        <dbReference type="ARBA" id="ARBA00008987"/>
    </source>
</evidence>
<evidence type="ECO:0000313" key="11">
    <source>
        <dbReference type="EMBL" id="PPK64855.1"/>
    </source>
</evidence>
<dbReference type="FunFam" id="3.40.30.10:FF:000001">
    <property type="entry name" value="Thioredoxin"/>
    <property type="match status" value="1"/>
</dbReference>
<feature type="active site" description="Nucleophile" evidence="8">
    <location>
        <position position="32"/>
    </location>
</feature>
<evidence type="ECO:0000256" key="8">
    <source>
        <dbReference type="PIRSR" id="PIRSR000077-1"/>
    </source>
</evidence>
<evidence type="ECO:0000256" key="3">
    <source>
        <dbReference type="ARBA" id="ARBA00022982"/>
    </source>
</evidence>
<sequence>MAELTVVTDETFAREVLASDIPVLVDFWAQWCPPCHMITPVLAQLADELAGRLRIVKINNDQNPVTGRDYQVMSLPTLLVFHNGLPVRSFVGARPKAKLLGELTGVLDDLALPA</sequence>
<keyword evidence="4 9" id="KW-1015">Disulfide bond</keyword>
<dbReference type="Pfam" id="PF00085">
    <property type="entry name" value="Thioredoxin"/>
    <property type="match status" value="1"/>
</dbReference>
<evidence type="ECO:0000256" key="9">
    <source>
        <dbReference type="PIRSR" id="PIRSR000077-4"/>
    </source>
</evidence>
<accession>A0A2S6GI15</accession>
<dbReference type="Gene3D" id="3.40.30.10">
    <property type="entry name" value="Glutaredoxin"/>
    <property type="match status" value="1"/>
</dbReference>
<evidence type="ECO:0000256" key="2">
    <source>
        <dbReference type="ARBA" id="ARBA00022448"/>
    </source>
</evidence>
<proteinExistence type="inferred from homology"/>
<comment type="similarity">
    <text evidence="1 7">Belongs to the thioredoxin family.</text>
</comment>
<evidence type="ECO:0000256" key="4">
    <source>
        <dbReference type="ARBA" id="ARBA00023157"/>
    </source>
</evidence>
<dbReference type="RefSeq" id="WP_104481622.1">
    <property type="nucleotide sequence ID" value="NZ_CP154825.1"/>
</dbReference>
<dbReference type="CDD" id="cd02947">
    <property type="entry name" value="TRX_family"/>
    <property type="match status" value="1"/>
</dbReference>
<evidence type="ECO:0000256" key="7">
    <source>
        <dbReference type="PIRNR" id="PIRNR000077"/>
    </source>
</evidence>
<dbReference type="PROSITE" id="PS00194">
    <property type="entry name" value="THIOREDOXIN_1"/>
    <property type="match status" value="1"/>
</dbReference>
<evidence type="ECO:0000256" key="5">
    <source>
        <dbReference type="ARBA" id="ARBA00023284"/>
    </source>
</evidence>
<dbReference type="SUPFAM" id="SSF52833">
    <property type="entry name" value="Thioredoxin-like"/>
    <property type="match status" value="1"/>
</dbReference>
<keyword evidence="2" id="KW-0813">Transport</keyword>
<feature type="site" description="Deprotonates C-terminal active site Cys" evidence="8">
    <location>
        <position position="26"/>
    </location>
</feature>
<comment type="caution">
    <text evidence="11">The sequence shown here is derived from an EMBL/GenBank/DDBJ whole genome shotgun (WGS) entry which is preliminary data.</text>
</comment>
<dbReference type="GO" id="GO:0005829">
    <property type="term" value="C:cytosol"/>
    <property type="evidence" value="ECO:0007669"/>
    <property type="project" value="TreeGrafter"/>
</dbReference>
<keyword evidence="5 9" id="KW-0676">Redox-active center</keyword>
<dbReference type="InterPro" id="IPR005746">
    <property type="entry name" value="Thioredoxin"/>
</dbReference>
<feature type="active site" description="Nucleophile" evidence="8">
    <location>
        <position position="35"/>
    </location>
</feature>
<evidence type="ECO:0000259" key="10">
    <source>
        <dbReference type="PROSITE" id="PS51352"/>
    </source>
</evidence>
<keyword evidence="12" id="KW-1185">Reference proteome</keyword>
<feature type="site" description="Contributes to redox potential value" evidence="8">
    <location>
        <position position="34"/>
    </location>
</feature>
<dbReference type="GO" id="GO:0015035">
    <property type="term" value="F:protein-disulfide reductase activity"/>
    <property type="evidence" value="ECO:0007669"/>
    <property type="project" value="UniProtKB-UniRule"/>
</dbReference>
<dbReference type="OrthoDB" id="9790390at2"/>